<comment type="similarity">
    <text evidence="1">Belongs to the cytochrome P450 family.</text>
</comment>
<dbReference type="AlphaFoldDB" id="A0A1B8PID0"/>
<dbReference type="EMBL" id="LZDN01000040">
    <property type="protein sequence ID" value="OBX48812.1"/>
    <property type="molecule type" value="Genomic_DNA"/>
</dbReference>
<comment type="caution">
    <text evidence="2">The sequence shown here is derived from an EMBL/GenBank/DDBJ whole genome shotgun (WGS) entry which is preliminary data.</text>
</comment>
<evidence type="ECO:0000256" key="1">
    <source>
        <dbReference type="ARBA" id="ARBA00010617"/>
    </source>
</evidence>
<reference evidence="2 3" key="1">
    <citation type="submission" date="2016-06" db="EMBL/GenBank/DDBJ databases">
        <title>Draft genome of Moraxella nonliquefaciens CCUG 60284.</title>
        <authorList>
            <person name="Salva-Serra F."/>
            <person name="Engstrom-Jakobsson H."/>
            <person name="Thorell K."/>
            <person name="Gonzales-Siles L."/>
            <person name="Karlsson R."/>
            <person name="Boulund F."/>
            <person name="Engstrand L."/>
            <person name="Kristiansson E."/>
            <person name="Moore E."/>
        </authorList>
    </citation>
    <scope>NUCLEOTIDE SEQUENCE [LARGE SCALE GENOMIC DNA]</scope>
    <source>
        <strain evidence="2 3">CCUG 60284</strain>
    </source>
</reference>
<dbReference type="Proteomes" id="UP000092671">
    <property type="component" value="Unassembled WGS sequence"/>
</dbReference>
<dbReference type="GO" id="GO:0016705">
    <property type="term" value="F:oxidoreductase activity, acting on paired donors, with incorporation or reduction of molecular oxygen"/>
    <property type="evidence" value="ECO:0007669"/>
    <property type="project" value="InterPro"/>
</dbReference>
<dbReference type="PANTHER" id="PTHR46696">
    <property type="entry name" value="P450, PUTATIVE (EUROFUNG)-RELATED"/>
    <property type="match status" value="1"/>
</dbReference>
<dbReference type="PRINTS" id="PR00359">
    <property type="entry name" value="BP450"/>
</dbReference>
<dbReference type="RefSeq" id="WP_066893824.1">
    <property type="nucleotide sequence ID" value="NZ_LZDN01000040.1"/>
</dbReference>
<gene>
    <name evidence="2" type="ORF">A9Z60_03955</name>
</gene>
<dbReference type="Pfam" id="PF00067">
    <property type="entry name" value="p450"/>
    <property type="match status" value="1"/>
</dbReference>
<dbReference type="InterPro" id="IPR036396">
    <property type="entry name" value="Cyt_P450_sf"/>
</dbReference>
<dbReference type="GO" id="GO:0004497">
    <property type="term" value="F:monooxygenase activity"/>
    <property type="evidence" value="ECO:0007669"/>
    <property type="project" value="InterPro"/>
</dbReference>
<proteinExistence type="inferred from homology"/>
<dbReference type="GO" id="GO:0020037">
    <property type="term" value="F:heme binding"/>
    <property type="evidence" value="ECO:0007669"/>
    <property type="project" value="InterPro"/>
</dbReference>
<evidence type="ECO:0000313" key="3">
    <source>
        <dbReference type="Proteomes" id="UP000092671"/>
    </source>
</evidence>
<evidence type="ECO:0008006" key="4">
    <source>
        <dbReference type="Google" id="ProtNLM"/>
    </source>
</evidence>
<protein>
    <recommendedName>
        <fullName evidence="4">Cytochrome</fullName>
    </recommendedName>
</protein>
<organism evidence="2 3">
    <name type="scientific">Moraxella nonliquefaciens</name>
    <dbReference type="NCBI Taxonomy" id="478"/>
    <lineage>
        <taxon>Bacteria</taxon>
        <taxon>Pseudomonadati</taxon>
        <taxon>Pseudomonadota</taxon>
        <taxon>Gammaproteobacteria</taxon>
        <taxon>Moraxellales</taxon>
        <taxon>Moraxellaceae</taxon>
        <taxon>Moraxella</taxon>
    </lineage>
</organism>
<accession>A0A1B8PID0</accession>
<name>A0A1B8PID0_MORNO</name>
<evidence type="ECO:0000313" key="2">
    <source>
        <dbReference type="EMBL" id="OBX48812.1"/>
    </source>
</evidence>
<dbReference type="InterPro" id="IPR002397">
    <property type="entry name" value="Cyt_P450_B"/>
</dbReference>
<sequence>MSTSINWQSDDEQVQKNQCRAYDDMRARCPVAHDGKLGYSVFSHADVMHILNDPATFSNHVSDRHIAVPNGMDAPIHTAFRAINDKYFTADRMARFRPIAKELIDNLVSQLPKGQPIDIMAEFAKTYAVKLQNAFMGWGDETEAPLNAWIEKNRKATLSQNRDEIASVALEFDGYIKAILDDKRTKRPDDVTFELMSDVVMLPQGKRVMSDEELVSLIRNWTVGELSTMSSAVGIIFEFFIHYPDVLIHLKANPQDIDNAVLEILRLHDPLITNRRRTTCPVTLHGIDIPKDVKITINWQSANRDPKAFHQADSFELHRSQANNLVYGHGIHVCPGKPLAQLELGLLVECLAEQVSKIRPASDDYFDHAIYPASGFSRLEVILH</sequence>
<dbReference type="PANTHER" id="PTHR46696:SF6">
    <property type="entry name" value="P450, PUTATIVE (EUROFUNG)-RELATED"/>
    <property type="match status" value="1"/>
</dbReference>
<dbReference type="GO" id="GO:0005506">
    <property type="term" value="F:iron ion binding"/>
    <property type="evidence" value="ECO:0007669"/>
    <property type="project" value="InterPro"/>
</dbReference>
<dbReference type="InterPro" id="IPR001128">
    <property type="entry name" value="Cyt_P450"/>
</dbReference>
<dbReference type="SUPFAM" id="SSF48264">
    <property type="entry name" value="Cytochrome P450"/>
    <property type="match status" value="1"/>
</dbReference>
<dbReference type="Gene3D" id="1.10.630.10">
    <property type="entry name" value="Cytochrome P450"/>
    <property type="match status" value="1"/>
</dbReference>